<evidence type="ECO:0000313" key="2">
    <source>
        <dbReference type="Proteomes" id="UP001595579"/>
    </source>
</evidence>
<comment type="caution">
    <text evidence="1">The sequence shown here is derived from an EMBL/GenBank/DDBJ whole genome shotgun (WGS) entry which is preliminary data.</text>
</comment>
<dbReference type="NCBIfam" id="TIGR03694">
    <property type="entry name" value="exosort_acyl"/>
    <property type="match status" value="1"/>
</dbReference>
<proteinExistence type="predicted"/>
<name>A0ABV7LUC5_9GAMM</name>
<dbReference type="Pfam" id="PF13444">
    <property type="entry name" value="Acetyltransf_5"/>
    <property type="match status" value="1"/>
</dbReference>
<evidence type="ECO:0000313" key="1">
    <source>
        <dbReference type="EMBL" id="MFC3285866.1"/>
    </source>
</evidence>
<organism evidence="1 2">
    <name type="scientific">Litchfieldella rifensis</name>
    <dbReference type="NCBI Taxonomy" id="762643"/>
    <lineage>
        <taxon>Bacteria</taxon>
        <taxon>Pseudomonadati</taxon>
        <taxon>Pseudomonadota</taxon>
        <taxon>Gammaproteobacteria</taxon>
        <taxon>Oceanospirillales</taxon>
        <taxon>Halomonadaceae</taxon>
        <taxon>Litchfieldella</taxon>
    </lineage>
</organism>
<keyword evidence="1" id="KW-0012">Acyltransferase</keyword>
<dbReference type="Gene3D" id="3.40.630.30">
    <property type="match status" value="1"/>
</dbReference>
<protein>
    <submittedName>
        <fullName evidence="1">PEP-CTERM/exosortase system-associated acyltransferase</fullName>
    </submittedName>
</protein>
<reference evidence="2" key="1">
    <citation type="journal article" date="2019" name="Int. J. Syst. Evol. Microbiol.">
        <title>The Global Catalogue of Microorganisms (GCM) 10K type strain sequencing project: providing services to taxonomists for standard genome sequencing and annotation.</title>
        <authorList>
            <consortium name="The Broad Institute Genomics Platform"/>
            <consortium name="The Broad Institute Genome Sequencing Center for Infectious Disease"/>
            <person name="Wu L."/>
            <person name="Ma J."/>
        </authorList>
    </citation>
    <scope>NUCLEOTIDE SEQUENCE [LARGE SCALE GENOMIC DNA]</scope>
    <source>
        <strain evidence="2">CECT 7698</strain>
    </source>
</reference>
<dbReference type="InterPro" id="IPR022484">
    <property type="entry name" value="PEP-CTERM/exosrtase_acylTfrase"/>
</dbReference>
<sequence length="273" mass="31599">MKIGSPPSHNHGKSDILFKRFIDEFSFKLSDTKEEKSKVFGLRYKVYCEELGYEKPYKENQKLEIDSHDDTSYHCLLTHKKSGLSAGCMRLVIPRESGPYPLDVLPLEQSCYSSLKHPEIHPRLMPESRICEVSRLAVPLHFRRQKTLNNEEISSHIEHQDISAEHSQLFPLISISLFLAATALVGIVERHHVFAMMEPRFARLLGRFGLKFNRIGEIIDYHGSRAAYYIDQRQAEITMNPSLHPLYLHIHETLSQQYATAFLHQRHATVTNY</sequence>
<dbReference type="InterPro" id="IPR016181">
    <property type="entry name" value="Acyl_CoA_acyltransferase"/>
</dbReference>
<dbReference type="SUPFAM" id="SSF55729">
    <property type="entry name" value="Acyl-CoA N-acyltransferases (Nat)"/>
    <property type="match status" value="1"/>
</dbReference>
<dbReference type="RefSeq" id="WP_386776637.1">
    <property type="nucleotide sequence ID" value="NZ_JBHRUG010000048.1"/>
</dbReference>
<dbReference type="Proteomes" id="UP001595579">
    <property type="component" value="Unassembled WGS sequence"/>
</dbReference>
<dbReference type="GO" id="GO:0016746">
    <property type="term" value="F:acyltransferase activity"/>
    <property type="evidence" value="ECO:0007669"/>
    <property type="project" value="UniProtKB-KW"/>
</dbReference>
<accession>A0ABV7LUC5</accession>
<keyword evidence="2" id="KW-1185">Reference proteome</keyword>
<keyword evidence="1" id="KW-0808">Transferase</keyword>
<gene>
    <name evidence="1" type="ORF">ACFOEV_19890</name>
</gene>
<dbReference type="EMBL" id="JBHRUG010000048">
    <property type="protein sequence ID" value="MFC3285866.1"/>
    <property type="molecule type" value="Genomic_DNA"/>
</dbReference>